<name>A0A6A6JL15_WESOR</name>
<organism evidence="2 3">
    <name type="scientific">Westerdykella ornata</name>
    <dbReference type="NCBI Taxonomy" id="318751"/>
    <lineage>
        <taxon>Eukaryota</taxon>
        <taxon>Fungi</taxon>
        <taxon>Dikarya</taxon>
        <taxon>Ascomycota</taxon>
        <taxon>Pezizomycotina</taxon>
        <taxon>Dothideomycetes</taxon>
        <taxon>Pleosporomycetidae</taxon>
        <taxon>Pleosporales</taxon>
        <taxon>Sporormiaceae</taxon>
        <taxon>Westerdykella</taxon>
    </lineage>
</organism>
<evidence type="ECO:0000313" key="2">
    <source>
        <dbReference type="EMBL" id="KAF2277281.1"/>
    </source>
</evidence>
<keyword evidence="3" id="KW-1185">Reference proteome</keyword>
<evidence type="ECO:0000313" key="3">
    <source>
        <dbReference type="Proteomes" id="UP000800097"/>
    </source>
</evidence>
<dbReference type="GeneID" id="54547824"/>
<dbReference type="RefSeq" id="XP_033654820.1">
    <property type="nucleotide sequence ID" value="XM_033794649.1"/>
</dbReference>
<protein>
    <submittedName>
        <fullName evidence="2">Uncharacterized protein</fullName>
    </submittedName>
</protein>
<dbReference type="AlphaFoldDB" id="A0A6A6JL15"/>
<feature type="region of interest" description="Disordered" evidence="1">
    <location>
        <begin position="1"/>
        <end position="28"/>
    </location>
</feature>
<sequence>MALTRLRVQHPSSAHHDLIAAPPPPLNGDGARGAVTGARGVTRHGTLDNRACESRHLGTFATLNVKKYARTDSLNAGPSFLPSRTTPISLGQGPPNPNADQDSIFWLSVCLTSNRPSGALALGGAAHPKTLSSGVIMRRLIPSLLFSIQRWSTWSIGLNQRTMATVNETSW</sequence>
<evidence type="ECO:0000256" key="1">
    <source>
        <dbReference type="SAM" id="MobiDB-lite"/>
    </source>
</evidence>
<dbReference type="Proteomes" id="UP000800097">
    <property type="component" value="Unassembled WGS sequence"/>
</dbReference>
<proteinExistence type="predicted"/>
<gene>
    <name evidence="2" type="ORF">EI97DRAFT_315651</name>
</gene>
<reference evidence="2" key="1">
    <citation type="journal article" date="2020" name="Stud. Mycol.">
        <title>101 Dothideomycetes genomes: a test case for predicting lifestyles and emergence of pathogens.</title>
        <authorList>
            <person name="Haridas S."/>
            <person name="Albert R."/>
            <person name="Binder M."/>
            <person name="Bloem J."/>
            <person name="Labutti K."/>
            <person name="Salamov A."/>
            <person name="Andreopoulos B."/>
            <person name="Baker S."/>
            <person name="Barry K."/>
            <person name="Bills G."/>
            <person name="Bluhm B."/>
            <person name="Cannon C."/>
            <person name="Castanera R."/>
            <person name="Culley D."/>
            <person name="Daum C."/>
            <person name="Ezra D."/>
            <person name="Gonzalez J."/>
            <person name="Henrissat B."/>
            <person name="Kuo A."/>
            <person name="Liang C."/>
            <person name="Lipzen A."/>
            <person name="Lutzoni F."/>
            <person name="Magnuson J."/>
            <person name="Mondo S."/>
            <person name="Nolan M."/>
            <person name="Ohm R."/>
            <person name="Pangilinan J."/>
            <person name="Park H.-J."/>
            <person name="Ramirez L."/>
            <person name="Alfaro M."/>
            <person name="Sun H."/>
            <person name="Tritt A."/>
            <person name="Yoshinaga Y."/>
            <person name="Zwiers L.-H."/>
            <person name="Turgeon B."/>
            <person name="Goodwin S."/>
            <person name="Spatafora J."/>
            <person name="Crous P."/>
            <person name="Grigoriev I."/>
        </authorList>
    </citation>
    <scope>NUCLEOTIDE SEQUENCE</scope>
    <source>
        <strain evidence="2">CBS 379.55</strain>
    </source>
</reference>
<dbReference type="EMBL" id="ML986491">
    <property type="protein sequence ID" value="KAF2277281.1"/>
    <property type="molecule type" value="Genomic_DNA"/>
</dbReference>
<accession>A0A6A6JL15</accession>